<evidence type="ECO:0008006" key="3">
    <source>
        <dbReference type="Google" id="ProtNLM"/>
    </source>
</evidence>
<dbReference type="RefSeq" id="WP_035682784.1">
    <property type="nucleotide sequence ID" value="NZ_JPRL01000001.1"/>
</dbReference>
<dbReference type="eggNOG" id="ENOG5033MMR">
    <property type="taxonomic scope" value="Bacteria"/>
</dbReference>
<gene>
    <name evidence="1" type="ORF">IW19_07625</name>
</gene>
<dbReference type="STRING" id="362418.IW19_07625"/>
<reference evidence="1 2" key="1">
    <citation type="submission" date="2014-07" db="EMBL/GenBank/DDBJ databases">
        <title>Genome of Flavobacterium reichenbachii LMG 25512.</title>
        <authorList>
            <person name="Stropko S.J."/>
            <person name="Pipes S.E."/>
            <person name="Newman J.D."/>
        </authorList>
    </citation>
    <scope>NUCLEOTIDE SEQUENCE [LARGE SCALE GENOMIC DNA]</scope>
    <source>
        <strain evidence="1 2">LMG 25512</strain>
    </source>
</reference>
<sequence length="180" mass="21178">MLTIKDIKYKAEKKFKTIKIRNDVWGFQIQRNTKFIKGISRKNIDKLQLLFGFDFPWDYREMLLIIGGLDTDEISIDPDGEDEVEFHNFFYQYPRDIEKVQHVLEDIKTNIMFAEEALTQAGFDVSKIVGYIPIYYLRVLVVFENKNLSPVISVCGSDIIVYGNDLKEYLKNEFCRNPNN</sequence>
<evidence type="ECO:0000313" key="2">
    <source>
        <dbReference type="Proteomes" id="UP000028715"/>
    </source>
</evidence>
<dbReference type="EMBL" id="JPRL01000001">
    <property type="protein sequence ID" value="KFF05406.1"/>
    <property type="molecule type" value="Genomic_DNA"/>
</dbReference>
<evidence type="ECO:0000313" key="1">
    <source>
        <dbReference type="EMBL" id="KFF05406.1"/>
    </source>
</evidence>
<comment type="caution">
    <text evidence="1">The sequence shown here is derived from an EMBL/GenBank/DDBJ whole genome shotgun (WGS) entry which is preliminary data.</text>
</comment>
<dbReference type="Proteomes" id="UP000028715">
    <property type="component" value="Unassembled WGS sequence"/>
</dbReference>
<dbReference type="Gene3D" id="3.40.1580.10">
    <property type="entry name" value="SMI1/KNR4-like"/>
    <property type="match status" value="1"/>
</dbReference>
<accession>A0A085ZLU2</accession>
<dbReference type="AlphaFoldDB" id="A0A085ZLU2"/>
<proteinExistence type="predicted"/>
<organism evidence="1 2">
    <name type="scientific">Flavobacterium reichenbachii</name>
    <dbReference type="NCBI Taxonomy" id="362418"/>
    <lineage>
        <taxon>Bacteria</taxon>
        <taxon>Pseudomonadati</taxon>
        <taxon>Bacteroidota</taxon>
        <taxon>Flavobacteriia</taxon>
        <taxon>Flavobacteriales</taxon>
        <taxon>Flavobacteriaceae</taxon>
        <taxon>Flavobacterium</taxon>
    </lineage>
</organism>
<protein>
    <recommendedName>
        <fullName evidence="3">Knr4/Smi1-like domain-containing protein</fullName>
    </recommendedName>
</protein>
<dbReference type="OrthoDB" id="264195at2"/>
<name>A0A085ZLU2_9FLAO</name>
<dbReference type="SUPFAM" id="SSF160631">
    <property type="entry name" value="SMI1/KNR4-like"/>
    <property type="match status" value="1"/>
</dbReference>
<keyword evidence="2" id="KW-1185">Reference proteome</keyword>
<dbReference type="InterPro" id="IPR037883">
    <property type="entry name" value="Knr4/Smi1-like_sf"/>
</dbReference>